<protein>
    <recommendedName>
        <fullName evidence="2">histidine kinase</fullName>
        <ecNumber evidence="2">2.7.13.3</ecNumber>
    </recommendedName>
</protein>
<evidence type="ECO:0000313" key="13">
    <source>
        <dbReference type="Proteomes" id="UP000028931"/>
    </source>
</evidence>
<dbReference type="Pfam" id="PF00989">
    <property type="entry name" value="PAS"/>
    <property type="match status" value="1"/>
</dbReference>
<dbReference type="PANTHER" id="PTHR43065:SF49">
    <property type="entry name" value="HISTIDINE KINASE"/>
    <property type="match status" value="1"/>
</dbReference>
<keyword evidence="4" id="KW-0808">Transferase</keyword>
<dbReference type="InterPro" id="IPR003594">
    <property type="entry name" value="HATPase_dom"/>
</dbReference>
<evidence type="ECO:0000259" key="11">
    <source>
        <dbReference type="PROSITE" id="PS50113"/>
    </source>
</evidence>
<dbReference type="Proteomes" id="UP000028931">
    <property type="component" value="Chromosome"/>
</dbReference>
<dbReference type="Pfam" id="PF00512">
    <property type="entry name" value="HisKA"/>
    <property type="match status" value="1"/>
</dbReference>
<keyword evidence="6 12" id="KW-0418">Kinase</keyword>
<keyword evidence="3" id="KW-0597">Phosphoprotein</keyword>
<evidence type="ECO:0000259" key="10">
    <source>
        <dbReference type="PROSITE" id="PS50112"/>
    </source>
</evidence>
<accession>A0A077FEK4</accession>
<evidence type="ECO:0000256" key="8">
    <source>
        <dbReference type="ARBA" id="ARBA00023012"/>
    </source>
</evidence>
<dbReference type="CDD" id="cd00082">
    <property type="entry name" value="HisKA"/>
    <property type="match status" value="1"/>
</dbReference>
<dbReference type="InterPro" id="IPR000014">
    <property type="entry name" value="PAS"/>
</dbReference>
<reference evidence="12 13" key="1">
    <citation type="submission" date="2014-07" db="EMBL/GenBank/DDBJ databases">
        <authorList>
            <person name="Lee K."/>
            <person name="Lim J.Y."/>
            <person name="Hwang I."/>
        </authorList>
    </citation>
    <scope>NUCLEOTIDE SEQUENCE [LARGE SCALE GENOMIC DNA]</scope>
    <source>
        <strain evidence="12 13">KL28</strain>
    </source>
</reference>
<evidence type="ECO:0000256" key="2">
    <source>
        <dbReference type="ARBA" id="ARBA00012438"/>
    </source>
</evidence>
<dbReference type="KEGG" id="palk:PSAKL28_32780"/>
<dbReference type="InterPro" id="IPR003661">
    <property type="entry name" value="HisK_dim/P_dom"/>
</dbReference>
<proteinExistence type="predicted"/>
<feature type="domain" description="PAS" evidence="10">
    <location>
        <begin position="13"/>
        <end position="86"/>
    </location>
</feature>
<comment type="catalytic activity">
    <reaction evidence="1">
        <text>ATP + protein L-histidine = ADP + protein N-phospho-L-histidine.</text>
        <dbReference type="EC" id="2.7.13.3"/>
    </reaction>
</comment>
<dbReference type="Gene3D" id="3.30.565.10">
    <property type="entry name" value="Histidine kinase-like ATPase, C-terminal domain"/>
    <property type="match status" value="1"/>
</dbReference>
<gene>
    <name evidence="12" type="ORF">PSAKL28_32780</name>
</gene>
<dbReference type="RefSeq" id="WP_038612520.1">
    <property type="nucleotide sequence ID" value="NZ_CP009048.1"/>
</dbReference>
<evidence type="ECO:0000256" key="4">
    <source>
        <dbReference type="ARBA" id="ARBA00022679"/>
    </source>
</evidence>
<dbReference type="InterPro" id="IPR004358">
    <property type="entry name" value="Sig_transdc_His_kin-like_C"/>
</dbReference>
<dbReference type="InterPro" id="IPR005467">
    <property type="entry name" value="His_kinase_dom"/>
</dbReference>
<dbReference type="eggNOG" id="COG4191">
    <property type="taxonomic scope" value="Bacteria"/>
</dbReference>
<dbReference type="InterPro" id="IPR036097">
    <property type="entry name" value="HisK_dim/P_sf"/>
</dbReference>
<dbReference type="SMART" id="SM00388">
    <property type="entry name" value="HisKA"/>
    <property type="match status" value="1"/>
</dbReference>
<dbReference type="GO" id="GO:0000155">
    <property type="term" value="F:phosphorelay sensor kinase activity"/>
    <property type="evidence" value="ECO:0007669"/>
    <property type="project" value="InterPro"/>
</dbReference>
<keyword evidence="8" id="KW-0902">Two-component regulatory system</keyword>
<dbReference type="InterPro" id="IPR000700">
    <property type="entry name" value="PAS-assoc_C"/>
</dbReference>
<dbReference type="PROSITE" id="PS50113">
    <property type="entry name" value="PAC"/>
    <property type="match status" value="1"/>
</dbReference>
<dbReference type="InterPro" id="IPR036890">
    <property type="entry name" value="HATPase_C_sf"/>
</dbReference>
<dbReference type="EC" id="2.7.13.3" evidence="2"/>
<sequence length="393" mass="42702">MSSSDRSDLHAMHANRYEQLVQAVVDYAIYMLDPSGHVISWNAGAQRIKGWTADEVIGKHFSQFFTEQDRAEGKPALLLERALRTGGAQDEGWRVRKDGTRFWALAALDVIRSVDGEIIGLAKITRDITDRREAALQLDAMRAQLFQAQKLEALGQLTGGMAHDFNNLLTIIIGSARLALNSKDPQRSQRLLEHILDAGERGTQMTQQLLSFARHKALKQGRVQVATLIESIRLLVAHALPKGVELQIQLQEGLQDIAVDGGQLQMVLLNLILNARDAVGNEGVIRLMGCNCQLDGGVEDLHGVFVRLDVSDNGRGIDPSVLPRIFEPFFTTKAFGKGTGLGLSQVYGFIRQSNGAVSVASVPGEGTCMTLYLPVFTQATAVLSGTPAPVAGT</sequence>
<dbReference type="SUPFAM" id="SSF47384">
    <property type="entry name" value="Homodimeric domain of signal transducing histidine kinase"/>
    <property type="match status" value="1"/>
</dbReference>
<dbReference type="PANTHER" id="PTHR43065">
    <property type="entry name" value="SENSOR HISTIDINE KINASE"/>
    <property type="match status" value="1"/>
</dbReference>
<dbReference type="HOGENOM" id="CLU_000445_114_51_6"/>
<dbReference type="Gene3D" id="3.30.450.20">
    <property type="entry name" value="PAS domain"/>
    <property type="match status" value="1"/>
</dbReference>
<keyword evidence="5" id="KW-0547">Nucleotide-binding</keyword>
<organism evidence="12 13">
    <name type="scientific">Pseudomonas alkylphenolica</name>
    <dbReference type="NCBI Taxonomy" id="237609"/>
    <lineage>
        <taxon>Bacteria</taxon>
        <taxon>Pseudomonadati</taxon>
        <taxon>Pseudomonadota</taxon>
        <taxon>Gammaproteobacteria</taxon>
        <taxon>Pseudomonadales</taxon>
        <taxon>Pseudomonadaceae</taxon>
        <taxon>Pseudomonas</taxon>
    </lineage>
</organism>
<evidence type="ECO:0000256" key="7">
    <source>
        <dbReference type="ARBA" id="ARBA00022840"/>
    </source>
</evidence>
<feature type="domain" description="Histidine kinase" evidence="9">
    <location>
        <begin position="160"/>
        <end position="377"/>
    </location>
</feature>
<dbReference type="PROSITE" id="PS50109">
    <property type="entry name" value="HIS_KIN"/>
    <property type="match status" value="1"/>
</dbReference>
<dbReference type="SMART" id="SM00387">
    <property type="entry name" value="HATPase_c"/>
    <property type="match status" value="1"/>
</dbReference>
<dbReference type="PRINTS" id="PR00344">
    <property type="entry name" value="BCTRLSENSOR"/>
</dbReference>
<dbReference type="SUPFAM" id="SSF55785">
    <property type="entry name" value="PYP-like sensor domain (PAS domain)"/>
    <property type="match status" value="1"/>
</dbReference>
<evidence type="ECO:0000256" key="6">
    <source>
        <dbReference type="ARBA" id="ARBA00022777"/>
    </source>
</evidence>
<dbReference type="AlphaFoldDB" id="A0A077FEK4"/>
<dbReference type="InterPro" id="IPR035965">
    <property type="entry name" value="PAS-like_dom_sf"/>
</dbReference>
<dbReference type="InterPro" id="IPR013767">
    <property type="entry name" value="PAS_fold"/>
</dbReference>
<keyword evidence="7" id="KW-0067">ATP-binding</keyword>
<dbReference type="CDD" id="cd00130">
    <property type="entry name" value="PAS"/>
    <property type="match status" value="1"/>
</dbReference>
<dbReference type="EMBL" id="CP009048">
    <property type="protein sequence ID" value="AIL62444.1"/>
    <property type="molecule type" value="Genomic_DNA"/>
</dbReference>
<dbReference type="SMART" id="SM00091">
    <property type="entry name" value="PAS"/>
    <property type="match status" value="1"/>
</dbReference>
<dbReference type="NCBIfam" id="TIGR00229">
    <property type="entry name" value="sensory_box"/>
    <property type="match status" value="1"/>
</dbReference>
<evidence type="ECO:0000256" key="5">
    <source>
        <dbReference type="ARBA" id="ARBA00022741"/>
    </source>
</evidence>
<evidence type="ECO:0000256" key="1">
    <source>
        <dbReference type="ARBA" id="ARBA00000085"/>
    </source>
</evidence>
<dbReference type="Gene3D" id="1.10.287.130">
    <property type="match status" value="1"/>
</dbReference>
<dbReference type="PROSITE" id="PS50112">
    <property type="entry name" value="PAS"/>
    <property type="match status" value="1"/>
</dbReference>
<name>A0A077FEK4_9PSED</name>
<evidence type="ECO:0000313" key="12">
    <source>
        <dbReference type="EMBL" id="AIL62444.1"/>
    </source>
</evidence>
<feature type="domain" description="PAC" evidence="11">
    <location>
        <begin position="88"/>
        <end position="140"/>
    </location>
</feature>
<evidence type="ECO:0000259" key="9">
    <source>
        <dbReference type="PROSITE" id="PS50109"/>
    </source>
</evidence>
<dbReference type="SUPFAM" id="SSF55874">
    <property type="entry name" value="ATPase domain of HSP90 chaperone/DNA topoisomerase II/histidine kinase"/>
    <property type="match status" value="1"/>
</dbReference>
<dbReference type="Pfam" id="PF02518">
    <property type="entry name" value="HATPase_c"/>
    <property type="match status" value="1"/>
</dbReference>
<evidence type="ECO:0000256" key="3">
    <source>
        <dbReference type="ARBA" id="ARBA00022553"/>
    </source>
</evidence>